<dbReference type="SMART" id="SM00449">
    <property type="entry name" value="SPRY"/>
    <property type="match status" value="1"/>
</dbReference>
<accession>A0A504YX95</accession>
<feature type="compositionally biased region" description="Low complexity" evidence="2">
    <location>
        <begin position="614"/>
        <end position="627"/>
    </location>
</feature>
<feature type="compositionally biased region" description="Low complexity" evidence="2">
    <location>
        <begin position="432"/>
        <end position="442"/>
    </location>
</feature>
<dbReference type="PANTHER" id="PTHR12864">
    <property type="entry name" value="RAN BINDING PROTEIN 9-RELATED"/>
    <property type="match status" value="1"/>
</dbReference>
<dbReference type="STRING" id="46835.A0A504YX95"/>
<dbReference type="InterPro" id="IPR043136">
    <property type="entry name" value="B30.2/SPRY_sf"/>
</dbReference>
<feature type="region of interest" description="Disordered" evidence="2">
    <location>
        <begin position="543"/>
        <end position="668"/>
    </location>
</feature>
<dbReference type="InterPro" id="IPR050618">
    <property type="entry name" value="Ubq-SigPath_Reg"/>
</dbReference>
<feature type="compositionally biased region" description="Polar residues" evidence="2">
    <location>
        <begin position="1005"/>
        <end position="1015"/>
    </location>
</feature>
<feature type="compositionally biased region" description="Low complexity" evidence="2">
    <location>
        <begin position="827"/>
        <end position="836"/>
    </location>
</feature>
<feature type="region of interest" description="Disordered" evidence="2">
    <location>
        <begin position="274"/>
        <end position="336"/>
    </location>
</feature>
<evidence type="ECO:0000313" key="5">
    <source>
        <dbReference type="EMBL" id="TPP64986.1"/>
    </source>
</evidence>
<feature type="compositionally biased region" description="Low complexity" evidence="2">
    <location>
        <begin position="589"/>
        <end position="604"/>
    </location>
</feature>
<keyword evidence="6" id="KW-1185">Reference proteome</keyword>
<gene>
    <name evidence="5" type="ORF">FGIG_01292</name>
</gene>
<feature type="compositionally biased region" description="Low complexity" evidence="2">
    <location>
        <begin position="643"/>
        <end position="657"/>
    </location>
</feature>
<dbReference type="Gene3D" id="2.60.120.920">
    <property type="match status" value="1"/>
</dbReference>
<comment type="similarity">
    <text evidence="1">Belongs to the RANBP9/10 family.</text>
</comment>
<feature type="region of interest" description="Disordered" evidence="2">
    <location>
        <begin position="808"/>
        <end position="1019"/>
    </location>
</feature>
<feature type="region of interest" description="Disordered" evidence="2">
    <location>
        <begin position="1165"/>
        <end position="1205"/>
    </location>
</feature>
<dbReference type="InterPro" id="IPR013320">
    <property type="entry name" value="ConA-like_dom_sf"/>
</dbReference>
<feature type="compositionally biased region" description="Low complexity" evidence="2">
    <location>
        <begin position="299"/>
        <end position="320"/>
    </location>
</feature>
<dbReference type="AlphaFoldDB" id="A0A504YX95"/>
<proteinExistence type="inferred from homology"/>
<feature type="compositionally biased region" description="Acidic residues" evidence="2">
    <location>
        <begin position="543"/>
        <end position="564"/>
    </location>
</feature>
<dbReference type="SUPFAM" id="SSF49899">
    <property type="entry name" value="Concanavalin A-like lectins/glucanases"/>
    <property type="match status" value="1"/>
</dbReference>
<evidence type="ECO:0000259" key="4">
    <source>
        <dbReference type="PROSITE" id="PS50897"/>
    </source>
</evidence>
<feature type="compositionally biased region" description="Polar residues" evidence="2">
    <location>
        <begin position="566"/>
        <end position="581"/>
    </location>
</feature>
<dbReference type="InterPro" id="IPR006595">
    <property type="entry name" value="CTLH_C"/>
</dbReference>
<dbReference type="EMBL" id="SUNJ01003793">
    <property type="protein sequence ID" value="TPP64986.1"/>
    <property type="molecule type" value="Genomic_DNA"/>
</dbReference>
<dbReference type="InterPro" id="IPR001870">
    <property type="entry name" value="B30.2/SPRY"/>
</dbReference>
<feature type="compositionally biased region" description="Polar residues" evidence="2">
    <location>
        <begin position="274"/>
        <end position="298"/>
    </location>
</feature>
<evidence type="ECO:0000256" key="2">
    <source>
        <dbReference type="SAM" id="MobiDB-lite"/>
    </source>
</evidence>
<feature type="compositionally biased region" description="Polar residues" evidence="2">
    <location>
        <begin position="837"/>
        <end position="854"/>
    </location>
</feature>
<feature type="compositionally biased region" description="Basic and acidic residues" evidence="2">
    <location>
        <begin position="930"/>
        <end position="942"/>
    </location>
</feature>
<dbReference type="PROSITE" id="PS50188">
    <property type="entry name" value="B302_SPRY"/>
    <property type="match status" value="1"/>
</dbReference>
<feature type="compositionally biased region" description="Basic residues" evidence="2">
    <location>
        <begin position="864"/>
        <end position="874"/>
    </location>
</feature>
<name>A0A504YX95_FASGI</name>
<sequence>MAYPPGGGRISKEIDEYMLRVYKTEAKAQESQRLPKFWNTKDRSRHLRLSHFALSITYSGGFSERHDANYTNGEAACVRADAPIPLTTGIYYFEITISSRSNNGRSIAVGVATKASSLVKLPGTEHSSFAYHSDGSVFHGSPTLSTKFGPRFAENDTVGCGVDFISRSLFFTRNGVFLGKAFEGKIPASPGTRLYPAVGLQGRGTRLSTNFGQRPFSYAFETHIDRERALQEKQLIDRVCKEEFAGPKMRELVSGYLVHHGYVSTAQAFSRWSSVPSSPTHLTNVTNQKENRSPLSVQRRSSNPDPSRSSNSCTSSCMDSPGTEPSTDASPSGTPAIVRRHSDSACMVTSSQFSVLPLPGLASMLHRRRLRALCRRCQYGRAAATLNRLYPQVLESCPELLVQLRCRQLIEMMRRHAVRRGRNAAFDPAWESSSTSSATAPPKVQKTSGSQNVRSGCCVSSDRFDRTISATREVHQNGALSADTVMDVDCEEPSHRLNGQPEVQPLINAIDDAKTSADSAQPPSVDGDNLLMLMGDVADEDVHDADECDEDEDDDDGFGMDDDTGVSLNTPLTPASSTSPAIPTRLNHSKPVQSASSPSSPHHSNIAESSRGKPSSAPSITPIASTSGSSHMEVDGENERTESLSTSSTTTSSPLTSAKRRSQTDLQDSMDADEMRCLLRHVQFGRSLVNLVKQVRAKVGGLSLETERLLQQSVSLLAYPSPAANDCPLRGLLDPVWRDTIASVINSAVLKAHDLPVQPALEQGLRALQRCFQDQYFVEAQTLGHFLLYHLTPNQVDAAKRAVASTAVSSTGGGENSGDIDCSKIDPSSSPPSSSSANERLSANRSRVATTTRRSGVPNGHSSEHRRRSTRRGIHGSSTTTTLTATEEQQTHCAYDIEDCSSSSSMEETTRKEDDDEDDEDEDEDDADEDVGHGCLDDVEHDGGEEDDDDEPDGGQSTGASRGRHHSTRDYEDSTGGSSGGSRGNSGLFRGEQGSNGADGGGTARIQSSTLTHGSAPSPVLRTRRALVARFCQSIVLDDPHTRVHNSTNSPISSLPPRVSPRCGLGSLRNQTNIANTTSASPIPRFRPQSAAAPVAISRTGSGNSSNNICLSDPDDTSNNPRNLDSAFHGLVSLSYPQHTEFLSAMNDALKAYAGSLLLTDEEQSASCSLTPPTGSVNQGDRGGGGAGAAGPSLPPSPGGGTCAP</sequence>
<dbReference type="PROSITE" id="PS50896">
    <property type="entry name" value="LISH"/>
    <property type="match status" value="1"/>
</dbReference>
<feature type="compositionally biased region" description="Polar residues" evidence="2">
    <location>
        <begin position="1099"/>
        <end position="1110"/>
    </location>
</feature>
<feature type="compositionally biased region" description="Low complexity" evidence="2">
    <location>
        <begin position="875"/>
        <end position="888"/>
    </location>
</feature>
<evidence type="ECO:0000313" key="6">
    <source>
        <dbReference type="Proteomes" id="UP000316759"/>
    </source>
</evidence>
<feature type="region of interest" description="Disordered" evidence="2">
    <location>
        <begin position="427"/>
        <end position="454"/>
    </location>
</feature>
<feature type="compositionally biased region" description="Basic and acidic residues" evidence="2">
    <location>
        <begin position="632"/>
        <end position="642"/>
    </location>
</feature>
<organism evidence="5 6">
    <name type="scientific">Fasciola gigantica</name>
    <name type="common">Giant liver fluke</name>
    <dbReference type="NCBI Taxonomy" id="46835"/>
    <lineage>
        <taxon>Eukaryota</taxon>
        <taxon>Metazoa</taxon>
        <taxon>Spiralia</taxon>
        <taxon>Lophotrochozoa</taxon>
        <taxon>Platyhelminthes</taxon>
        <taxon>Trematoda</taxon>
        <taxon>Digenea</taxon>
        <taxon>Plagiorchiida</taxon>
        <taxon>Echinostomata</taxon>
        <taxon>Echinostomatoidea</taxon>
        <taxon>Fasciolidae</taxon>
        <taxon>Fasciola</taxon>
    </lineage>
</organism>
<feature type="domain" description="CTLH" evidence="4">
    <location>
        <begin position="363"/>
        <end position="420"/>
    </location>
</feature>
<reference evidence="5 6" key="1">
    <citation type="submission" date="2019-04" db="EMBL/GenBank/DDBJ databases">
        <title>Annotation for the trematode Fasciola gigantica.</title>
        <authorList>
            <person name="Choi Y.-J."/>
        </authorList>
    </citation>
    <scope>NUCLEOTIDE SEQUENCE [LARGE SCALE GENOMIC DNA]</scope>
    <source>
        <strain evidence="5">Uganda_cow_1</strain>
    </source>
</reference>
<dbReference type="Proteomes" id="UP000316759">
    <property type="component" value="Unassembled WGS sequence"/>
</dbReference>
<dbReference type="PROSITE" id="PS50897">
    <property type="entry name" value="CTLH"/>
    <property type="match status" value="1"/>
</dbReference>
<feature type="domain" description="B30.2/SPRY" evidence="3">
    <location>
        <begin position="16"/>
        <end position="216"/>
    </location>
</feature>
<dbReference type="InterPro" id="IPR003877">
    <property type="entry name" value="SPRY_dom"/>
</dbReference>
<feature type="compositionally biased region" description="Polar residues" evidence="2">
    <location>
        <begin position="1165"/>
        <end position="1179"/>
    </location>
</feature>
<evidence type="ECO:0000256" key="1">
    <source>
        <dbReference type="ARBA" id="ARBA00006535"/>
    </source>
</evidence>
<dbReference type="Pfam" id="PF00622">
    <property type="entry name" value="SPRY"/>
    <property type="match status" value="1"/>
</dbReference>
<feature type="compositionally biased region" description="Acidic residues" evidence="2">
    <location>
        <begin position="914"/>
        <end position="929"/>
    </location>
</feature>
<feature type="compositionally biased region" description="Acidic residues" evidence="2">
    <location>
        <begin position="943"/>
        <end position="953"/>
    </location>
</feature>
<evidence type="ECO:0000259" key="3">
    <source>
        <dbReference type="PROSITE" id="PS50188"/>
    </source>
</evidence>
<feature type="compositionally biased region" description="Polar residues" evidence="2">
    <location>
        <begin position="323"/>
        <end position="333"/>
    </location>
</feature>
<protein>
    <submittedName>
        <fullName evidence="5">Ran-binding protein 9</fullName>
    </submittedName>
</protein>
<comment type="caution">
    <text evidence="5">The sequence shown here is derived from an EMBL/GenBank/DDBJ whole genome shotgun (WGS) entry which is preliminary data.</text>
</comment>
<dbReference type="InterPro" id="IPR006594">
    <property type="entry name" value="LisH"/>
</dbReference>
<feature type="compositionally biased region" description="Polar residues" evidence="2">
    <location>
        <begin position="445"/>
        <end position="454"/>
    </location>
</feature>
<dbReference type="OrthoDB" id="25503at2759"/>
<feature type="region of interest" description="Disordered" evidence="2">
    <location>
        <begin position="1097"/>
        <end position="1122"/>
    </location>
</feature>